<feature type="compositionally biased region" description="Polar residues" evidence="1">
    <location>
        <begin position="536"/>
        <end position="545"/>
    </location>
</feature>
<dbReference type="EnsemblMetazoa" id="XM_001948216.5">
    <property type="protein sequence ID" value="XP_001948251.2"/>
    <property type="gene ID" value="LOC100167833"/>
</dbReference>
<dbReference type="RefSeq" id="XP_001948251.2">
    <property type="nucleotide sequence ID" value="XM_001948216.4"/>
</dbReference>
<proteinExistence type="predicted"/>
<keyword evidence="4" id="KW-1185">Reference proteome</keyword>
<dbReference type="OrthoDB" id="6612268at2759"/>
<accession>A0A8R2AA10</accession>
<protein>
    <submittedName>
        <fullName evidence="3">Uncharacterized protein</fullName>
    </submittedName>
</protein>
<reference evidence="3" key="2">
    <citation type="submission" date="2022-06" db="UniProtKB">
        <authorList>
            <consortium name="EnsemblMetazoa"/>
        </authorList>
    </citation>
    <scope>IDENTIFICATION</scope>
</reference>
<evidence type="ECO:0000256" key="1">
    <source>
        <dbReference type="SAM" id="MobiDB-lite"/>
    </source>
</evidence>
<dbReference type="GeneID" id="100167833"/>
<name>A0A8R2AA10_ACYPI</name>
<keyword evidence="2" id="KW-0732">Signal</keyword>
<reference evidence="4" key="1">
    <citation type="submission" date="2010-06" db="EMBL/GenBank/DDBJ databases">
        <authorList>
            <person name="Jiang H."/>
            <person name="Abraham K."/>
            <person name="Ali S."/>
            <person name="Alsbrooks S.L."/>
            <person name="Anim B.N."/>
            <person name="Anosike U.S."/>
            <person name="Attaway T."/>
            <person name="Bandaranaike D.P."/>
            <person name="Battles P.K."/>
            <person name="Bell S.N."/>
            <person name="Bell A.V."/>
            <person name="Beltran B."/>
            <person name="Bickham C."/>
            <person name="Bustamante Y."/>
            <person name="Caleb T."/>
            <person name="Canada A."/>
            <person name="Cardenas V."/>
            <person name="Carter K."/>
            <person name="Chacko J."/>
            <person name="Chandrabose M.N."/>
            <person name="Chavez D."/>
            <person name="Chavez A."/>
            <person name="Chen L."/>
            <person name="Chu H.-S."/>
            <person name="Claassen K.J."/>
            <person name="Cockrell R."/>
            <person name="Collins M."/>
            <person name="Cooper J.A."/>
            <person name="Cree A."/>
            <person name="Curry S.M."/>
            <person name="Da Y."/>
            <person name="Dao M.D."/>
            <person name="Das B."/>
            <person name="Davila M.-L."/>
            <person name="Davy-Carroll L."/>
            <person name="Denson S."/>
            <person name="Dinh H."/>
            <person name="Ebong V.E."/>
            <person name="Edwards J.R."/>
            <person name="Egan A."/>
            <person name="El-Daye J."/>
            <person name="Escobedo L."/>
            <person name="Fernandez S."/>
            <person name="Fernando P.R."/>
            <person name="Flagg N."/>
            <person name="Forbes L.D."/>
            <person name="Fowler R.G."/>
            <person name="Fu Q."/>
            <person name="Gabisi R.A."/>
            <person name="Ganer J."/>
            <person name="Garbino Pronczuk A."/>
            <person name="Garcia R.M."/>
            <person name="Garner T."/>
            <person name="Garrett T.E."/>
            <person name="Gonzalez D.A."/>
            <person name="Hamid H."/>
            <person name="Hawkins E.S."/>
            <person name="Hirani K."/>
            <person name="Hogues M.E."/>
            <person name="Hollins B."/>
            <person name="Hsiao C.-H."/>
            <person name="Jabil R."/>
            <person name="James M.L."/>
            <person name="Jhangiani S.N."/>
            <person name="Johnson B."/>
            <person name="Johnson Q."/>
            <person name="Joshi V."/>
            <person name="Kalu J.B."/>
            <person name="Kam C."/>
            <person name="Kashfia A."/>
            <person name="Keebler J."/>
            <person name="Kisamo H."/>
            <person name="Kovar C.L."/>
            <person name="Lago L.A."/>
            <person name="Lai C.-Y."/>
            <person name="Laidlaw J."/>
            <person name="Lara F."/>
            <person name="Le T.-K."/>
            <person name="Lee S.L."/>
            <person name="Legall F.H."/>
            <person name="Lemon S.J."/>
            <person name="Lewis L.R."/>
            <person name="Li B."/>
            <person name="Liu Y."/>
            <person name="Liu Y.-S."/>
            <person name="Lopez J."/>
            <person name="Lozado R.J."/>
            <person name="Lu J."/>
            <person name="Madu R.C."/>
            <person name="Maheshwari M."/>
            <person name="Maheshwari R."/>
            <person name="Malloy K."/>
            <person name="Martinez E."/>
            <person name="Mathew T."/>
            <person name="Mercado I.C."/>
            <person name="Mercado C."/>
            <person name="Meyer B."/>
            <person name="Montgomery K."/>
            <person name="Morgan M.B."/>
            <person name="Munidasa M."/>
            <person name="Nazareth L.V."/>
            <person name="Nelson J."/>
            <person name="Ng B.M."/>
            <person name="Nguyen N.B."/>
            <person name="Nguyen P.Q."/>
            <person name="Nguyen T."/>
            <person name="Obregon M."/>
            <person name="Okwuonu G.O."/>
            <person name="Onwere C.G."/>
            <person name="Orozco G."/>
            <person name="Parra A."/>
            <person name="Patel S."/>
            <person name="Patil S."/>
            <person name="Perez A."/>
            <person name="Perez Y."/>
            <person name="Pham C."/>
            <person name="Primus E.L."/>
            <person name="Pu L.-L."/>
            <person name="Puazo M."/>
            <person name="Qin X."/>
            <person name="Quiroz J.B."/>
            <person name="Reese J."/>
            <person name="Richards S."/>
            <person name="Rives C.M."/>
            <person name="Robberts R."/>
            <person name="Ruiz S.J."/>
            <person name="Ruiz M.J."/>
            <person name="Santibanez J."/>
            <person name="Schneider B.W."/>
            <person name="Sisson I."/>
            <person name="Smith M."/>
            <person name="Sodergren E."/>
            <person name="Song X.-Z."/>
            <person name="Song B.B."/>
            <person name="Summersgill H."/>
            <person name="Thelus R."/>
            <person name="Thornton R.D."/>
            <person name="Trejos Z.Y."/>
            <person name="Usmani K."/>
            <person name="Vattathil S."/>
            <person name="Villasana D."/>
            <person name="Walker D.L."/>
            <person name="Wang S."/>
            <person name="Wang K."/>
            <person name="White C.S."/>
            <person name="Williams A.C."/>
            <person name="Williamson J."/>
            <person name="Wilson K."/>
            <person name="Woghiren I.O."/>
            <person name="Woodworth J.R."/>
            <person name="Worley K.C."/>
            <person name="Wright R.A."/>
            <person name="Wu W."/>
            <person name="Young L."/>
            <person name="Zhang L."/>
            <person name="Zhang J."/>
            <person name="Zhu Y."/>
            <person name="Muzny D.M."/>
            <person name="Weinstock G."/>
            <person name="Gibbs R.A."/>
        </authorList>
    </citation>
    <scope>NUCLEOTIDE SEQUENCE [LARGE SCALE GENOMIC DNA]</scope>
    <source>
        <strain evidence="4">LSR1</strain>
    </source>
</reference>
<organism evidence="3 4">
    <name type="scientific">Acyrthosiphon pisum</name>
    <name type="common">Pea aphid</name>
    <dbReference type="NCBI Taxonomy" id="7029"/>
    <lineage>
        <taxon>Eukaryota</taxon>
        <taxon>Metazoa</taxon>
        <taxon>Ecdysozoa</taxon>
        <taxon>Arthropoda</taxon>
        <taxon>Hexapoda</taxon>
        <taxon>Insecta</taxon>
        <taxon>Pterygota</taxon>
        <taxon>Neoptera</taxon>
        <taxon>Paraneoptera</taxon>
        <taxon>Hemiptera</taxon>
        <taxon>Sternorrhyncha</taxon>
        <taxon>Aphidomorpha</taxon>
        <taxon>Aphidoidea</taxon>
        <taxon>Aphididae</taxon>
        <taxon>Macrosiphini</taxon>
        <taxon>Acyrthosiphon</taxon>
    </lineage>
</organism>
<feature type="chain" id="PRO_5035897450" evidence="2">
    <location>
        <begin position="26"/>
        <end position="641"/>
    </location>
</feature>
<dbReference type="AlphaFoldDB" id="A0A8R2AA10"/>
<dbReference type="KEGG" id="api:100167833"/>
<feature type="signal peptide" evidence="2">
    <location>
        <begin position="1"/>
        <end position="25"/>
    </location>
</feature>
<sequence>MAPKLLRITIIHVLLWNIIFSLSESIELNEDSKLLSNSLRDRVRYTTHICDRLKNSPPVVNHNNYEPHSDGVDNFENPGLAKDLNEPSNPVKRHAIIRCYNRLPAQENNEPNKPEIITSEWQMKSTPVNNEHGDSYDHSMVQKSKVVGIKEIDFNSQKVIDQEPLYHTVPFLQKGNLIGNNPKHSLLQLSLQDSKNKIKSLISTPQHKLGEIISDKLVDESLHNKLARPSLTLPSPPKFIKYPVINPLIQPPEILTNVDTPGLITDSDKQSNPLKPSPLLPNIPNNNFYHKDLTVENKPFLSLPSIQLNKPKPVDIFYDRRVPPIVYRPTVSQYVQTPVIKPILPPILVQKEVSYPSKNEQAQANIGLQSQYPKIIKNGIAELTSQPILIEKENPILSFPLKKPQELIGSSPTQFVKTSDIETFKPITIEKKVSIYLPYKKQQGLIDLSPPTQFTSDTETAHKPITIEKEVQISEPKEQKQPIVDLPPQAPQLINTPVKESIYQETPGQTIVSVNVPYEEKPSIVGLTSPPRITEPFSSESTSQIMPSENEFSMSSAYEQQQPIANFSPPPPPQLQQIKIQKEISIPLSYQQQMDVAPIKVVKTINTELISQKKNAFYNQQQPIILPSPPPLTKTTTLAIN</sequence>
<dbReference type="Proteomes" id="UP000007819">
    <property type="component" value="Chromosome A1"/>
</dbReference>
<feature type="region of interest" description="Disordered" evidence="1">
    <location>
        <begin position="525"/>
        <end position="545"/>
    </location>
</feature>
<evidence type="ECO:0000313" key="4">
    <source>
        <dbReference type="Proteomes" id="UP000007819"/>
    </source>
</evidence>
<evidence type="ECO:0000256" key="2">
    <source>
        <dbReference type="SAM" id="SignalP"/>
    </source>
</evidence>
<evidence type="ECO:0000313" key="3">
    <source>
        <dbReference type="EnsemblMetazoa" id="XP_001948251.2"/>
    </source>
</evidence>